<dbReference type="GO" id="GO:0005886">
    <property type="term" value="C:plasma membrane"/>
    <property type="evidence" value="ECO:0007669"/>
    <property type="project" value="UniProtKB-SubCell"/>
</dbReference>
<feature type="transmembrane region" description="Helical" evidence="7">
    <location>
        <begin position="62"/>
        <end position="85"/>
    </location>
</feature>
<keyword evidence="4 7" id="KW-0812">Transmembrane</keyword>
<keyword evidence="3 9" id="KW-0808">Transferase</keyword>
<keyword evidence="10" id="KW-1185">Reference proteome</keyword>
<evidence type="ECO:0000259" key="8">
    <source>
        <dbReference type="Pfam" id="PF00884"/>
    </source>
</evidence>
<evidence type="ECO:0000256" key="3">
    <source>
        <dbReference type="ARBA" id="ARBA00022679"/>
    </source>
</evidence>
<accession>A0A9X1R0Z4</accession>
<dbReference type="AlphaFoldDB" id="A0A9X1R0Z4"/>
<dbReference type="InterPro" id="IPR000917">
    <property type="entry name" value="Sulfatase_N"/>
</dbReference>
<evidence type="ECO:0000313" key="9">
    <source>
        <dbReference type="EMBL" id="MCG2429947.1"/>
    </source>
</evidence>
<dbReference type="GO" id="GO:0016776">
    <property type="term" value="F:phosphotransferase activity, phosphate group as acceptor"/>
    <property type="evidence" value="ECO:0007669"/>
    <property type="project" value="TreeGrafter"/>
</dbReference>
<keyword evidence="6 7" id="KW-0472">Membrane</keyword>
<evidence type="ECO:0000256" key="4">
    <source>
        <dbReference type="ARBA" id="ARBA00022692"/>
    </source>
</evidence>
<comment type="caution">
    <text evidence="9">The sequence shown here is derived from an EMBL/GenBank/DDBJ whole genome shotgun (WGS) entry which is preliminary data.</text>
</comment>
<evidence type="ECO:0000256" key="7">
    <source>
        <dbReference type="SAM" id="Phobius"/>
    </source>
</evidence>
<gene>
    <name evidence="9" type="primary">cptA</name>
    <name evidence="9" type="ORF">K8344_02350</name>
</gene>
<feature type="domain" description="Sulfatase N-terminal" evidence="8">
    <location>
        <begin position="217"/>
        <end position="501"/>
    </location>
</feature>
<protein>
    <submittedName>
        <fullName evidence="9">Phosphoethanolamine transferase CptA</fullName>
    </submittedName>
</protein>
<dbReference type="InterPro" id="IPR017850">
    <property type="entry name" value="Alkaline_phosphatase_core_sf"/>
</dbReference>
<feature type="transmembrane region" description="Helical" evidence="7">
    <location>
        <begin position="111"/>
        <end position="132"/>
    </location>
</feature>
<dbReference type="EMBL" id="JAIRBB010000001">
    <property type="protein sequence ID" value="MCG2429947.1"/>
    <property type="molecule type" value="Genomic_DNA"/>
</dbReference>
<dbReference type="Pfam" id="PF00884">
    <property type="entry name" value="Sulfatase"/>
    <property type="match status" value="1"/>
</dbReference>
<evidence type="ECO:0000256" key="1">
    <source>
        <dbReference type="ARBA" id="ARBA00004651"/>
    </source>
</evidence>
<dbReference type="NCBIfam" id="NF007933">
    <property type="entry name" value="PRK10649.1"/>
    <property type="match status" value="1"/>
</dbReference>
<dbReference type="RefSeq" id="WP_237606685.1">
    <property type="nucleotide sequence ID" value="NZ_JAIRBB010000001.1"/>
</dbReference>
<name>A0A9X1R0Z4_9FLAO</name>
<dbReference type="PANTHER" id="PTHR30443">
    <property type="entry name" value="INNER MEMBRANE PROTEIN"/>
    <property type="match status" value="1"/>
</dbReference>
<dbReference type="PANTHER" id="PTHR30443:SF2">
    <property type="entry name" value="PHOSPHOETHANOLAMINE TRANSFERASE EPTC"/>
    <property type="match status" value="1"/>
</dbReference>
<feature type="transmembrane region" description="Helical" evidence="7">
    <location>
        <begin position="33"/>
        <end position="53"/>
    </location>
</feature>
<sequence length="536" mass="62773">MKNIKKYFSVILFYPLLIVTILGWFLIPYFKPYLKEIIGFGIVTTILFSLYLLIPKLKIQKWFLIASILLLAALAFIKLSFYYHYNVKLSGSALFVIFETNTQETSEFLSYYLNTSIILLAIVLFLPWLFLIPFILKQESSLLFTDRLKSVKWKILIVLGIVLSLFIIHKKFSEHNIIYTSIASYSDYQITKANLKKTLAKSASDILKVHSSDEKPQTYVVIIGESTSRWHMQLYGYERETNPLLTEIKDELVIFKDVITPNVHTILALDKILTFSDYKHPNKEENASIVQLANQAGFTTYWISNQRPVGLHESVSTLIGNASDQTYFLATDNYNSNIYDEVVLPKLDEILTQGDEKKMIFIHLIGTHGDYKKRYPKKYAFFNDSPPQTPFITKSNEHYVNEYDNAIRYNDSIVRSIIETVRKEEKSSFVIYFSDHGDELHDTMDLRGHNEYYGTPPMYEVPFVIWTSPEYKNQHPNLSDLNSFTDRKYNLENFIHSFSDLSRIEFNLMDKSRSIFNPEFQERTRWIKENEDYDNR</sequence>
<dbReference type="InterPro" id="IPR058130">
    <property type="entry name" value="PEA_transf_C"/>
</dbReference>
<dbReference type="GO" id="GO:0009244">
    <property type="term" value="P:lipopolysaccharide core region biosynthetic process"/>
    <property type="evidence" value="ECO:0007669"/>
    <property type="project" value="TreeGrafter"/>
</dbReference>
<reference evidence="9" key="1">
    <citation type="submission" date="2021-09" db="EMBL/GenBank/DDBJ databases">
        <title>Genome of Aequorivita sp. strain F64183.</title>
        <authorList>
            <person name="Wang Y."/>
        </authorList>
    </citation>
    <scope>NUCLEOTIDE SEQUENCE</scope>
    <source>
        <strain evidence="9">F64183</strain>
    </source>
</reference>
<keyword evidence="5 7" id="KW-1133">Transmembrane helix</keyword>
<dbReference type="Gene3D" id="3.40.720.10">
    <property type="entry name" value="Alkaline Phosphatase, subunit A"/>
    <property type="match status" value="1"/>
</dbReference>
<feature type="transmembrane region" description="Helical" evidence="7">
    <location>
        <begin position="7"/>
        <end position="27"/>
    </location>
</feature>
<organism evidence="9 10">
    <name type="scientific">Aequorivita xiaoshiensis</name>
    <dbReference type="NCBI Taxonomy" id="2874476"/>
    <lineage>
        <taxon>Bacteria</taxon>
        <taxon>Pseudomonadati</taxon>
        <taxon>Bacteroidota</taxon>
        <taxon>Flavobacteriia</taxon>
        <taxon>Flavobacteriales</taxon>
        <taxon>Flavobacteriaceae</taxon>
        <taxon>Aequorivita</taxon>
    </lineage>
</organism>
<comment type="subcellular location">
    <subcellularLocation>
        <location evidence="1">Cell membrane</location>
        <topology evidence="1">Multi-pass membrane protein</topology>
    </subcellularLocation>
</comment>
<keyword evidence="2" id="KW-1003">Cell membrane</keyword>
<evidence type="ECO:0000256" key="5">
    <source>
        <dbReference type="ARBA" id="ARBA00022989"/>
    </source>
</evidence>
<feature type="transmembrane region" description="Helical" evidence="7">
    <location>
        <begin position="153"/>
        <end position="169"/>
    </location>
</feature>
<evidence type="ECO:0000256" key="2">
    <source>
        <dbReference type="ARBA" id="ARBA00022475"/>
    </source>
</evidence>
<evidence type="ECO:0000256" key="6">
    <source>
        <dbReference type="ARBA" id="ARBA00023136"/>
    </source>
</evidence>
<dbReference type="InterPro" id="IPR040423">
    <property type="entry name" value="PEA_transferase"/>
</dbReference>
<proteinExistence type="predicted"/>
<evidence type="ECO:0000313" key="10">
    <source>
        <dbReference type="Proteomes" id="UP001139462"/>
    </source>
</evidence>
<dbReference type="SUPFAM" id="SSF53649">
    <property type="entry name" value="Alkaline phosphatase-like"/>
    <property type="match status" value="1"/>
</dbReference>
<dbReference type="CDD" id="cd16017">
    <property type="entry name" value="LptA"/>
    <property type="match status" value="1"/>
</dbReference>
<dbReference type="Proteomes" id="UP001139462">
    <property type="component" value="Unassembled WGS sequence"/>
</dbReference>